<sequence>MRTETVTYQIFSLGELSPEARARAYRKWLNDEPEYGWNAENKQTLNAFCDLLGIRCNKWEYDGYSYSFSWYSPYEDTIENLHGARLAAYLHNNFGSHLFVPKIYYKGRRRRRSRLFCTTECPLTEYYMDNMILDPIYCFFTHPDDTTFYDLIECCLDTFFRACRDDARYCRSEEYFAELAESNAWEYLASGTAYHLIN</sequence>
<dbReference type="EMBL" id="VVXJ01000020">
    <property type="protein sequence ID" value="KAA2375031.1"/>
    <property type="molecule type" value="Genomic_DNA"/>
</dbReference>
<proteinExistence type="predicted"/>
<organism evidence="1 2">
    <name type="scientific">Alistipes shahii</name>
    <dbReference type="NCBI Taxonomy" id="328814"/>
    <lineage>
        <taxon>Bacteria</taxon>
        <taxon>Pseudomonadati</taxon>
        <taxon>Bacteroidota</taxon>
        <taxon>Bacteroidia</taxon>
        <taxon>Bacteroidales</taxon>
        <taxon>Rikenellaceae</taxon>
        <taxon>Alistipes</taxon>
    </lineage>
</organism>
<reference evidence="1 2" key="1">
    <citation type="journal article" date="2019" name="Nat. Med.">
        <title>A library of human gut bacterial isolates paired with longitudinal multiomics data enables mechanistic microbiome research.</title>
        <authorList>
            <person name="Poyet M."/>
            <person name="Groussin M."/>
            <person name="Gibbons S.M."/>
            <person name="Avila-Pacheco J."/>
            <person name="Jiang X."/>
            <person name="Kearney S.M."/>
            <person name="Perrotta A.R."/>
            <person name="Berdy B."/>
            <person name="Zhao S."/>
            <person name="Lieberman T.D."/>
            <person name="Swanson P.K."/>
            <person name="Smith M."/>
            <person name="Roesemann S."/>
            <person name="Alexander J.E."/>
            <person name="Rich S.A."/>
            <person name="Livny J."/>
            <person name="Vlamakis H."/>
            <person name="Clish C."/>
            <person name="Bullock K."/>
            <person name="Deik A."/>
            <person name="Scott J."/>
            <person name="Pierce K.A."/>
            <person name="Xavier R.J."/>
            <person name="Alm E.J."/>
        </authorList>
    </citation>
    <scope>NUCLEOTIDE SEQUENCE [LARGE SCALE GENOMIC DNA]</scope>
    <source>
        <strain evidence="1 2">BIOML-A1</strain>
    </source>
</reference>
<dbReference type="RefSeq" id="WP_149886022.1">
    <property type="nucleotide sequence ID" value="NZ_VVXJ01000020.1"/>
</dbReference>
<gene>
    <name evidence="1" type="ORF">F2Y07_09860</name>
</gene>
<protein>
    <recommendedName>
        <fullName evidence="3">Antitoxin of toxin-antitoxin stability system</fullName>
    </recommendedName>
</protein>
<dbReference type="AlphaFoldDB" id="A0A5B3GN66"/>
<name>A0A5B3GN66_9BACT</name>
<dbReference type="Proteomes" id="UP000322658">
    <property type="component" value="Unassembled WGS sequence"/>
</dbReference>
<evidence type="ECO:0008006" key="3">
    <source>
        <dbReference type="Google" id="ProtNLM"/>
    </source>
</evidence>
<evidence type="ECO:0000313" key="2">
    <source>
        <dbReference type="Proteomes" id="UP000322658"/>
    </source>
</evidence>
<evidence type="ECO:0000313" key="1">
    <source>
        <dbReference type="EMBL" id="KAA2375031.1"/>
    </source>
</evidence>
<comment type="caution">
    <text evidence="1">The sequence shown here is derived from an EMBL/GenBank/DDBJ whole genome shotgun (WGS) entry which is preliminary data.</text>
</comment>
<accession>A0A5B3GN66</accession>